<proteinExistence type="predicted"/>
<evidence type="ECO:0000313" key="3">
    <source>
        <dbReference type="Proteomes" id="UP001149079"/>
    </source>
</evidence>
<dbReference type="Proteomes" id="UP001149079">
    <property type="component" value="Unassembled WGS sequence"/>
</dbReference>
<feature type="region of interest" description="Disordered" evidence="1">
    <location>
        <begin position="1"/>
        <end position="32"/>
    </location>
</feature>
<reference evidence="2" key="1">
    <citation type="submission" date="2022-11" db="EMBL/GenBank/DDBJ databases">
        <authorList>
            <person name="Petersen C."/>
        </authorList>
    </citation>
    <scope>NUCLEOTIDE SEQUENCE</scope>
    <source>
        <strain evidence="2">IBT 22155</strain>
    </source>
</reference>
<sequence length="293" mass="33191">MSEHERQLEPAPAQSQSVNGPSEQEDVDLMSNFDSRPSRAQIARYREKGTQLQRWIDDAMIKGCTVAKANLTMQELINNQNPDNNWEVIEDTFVSSVVHLPETGRILMRLPSSDDGAHFRHMSIKREAADETILTDMECESSQRDIYEMTIGNGFIAGHTLCRRNGPHCNEIMRAFYEQDFGLETLKYVAFTEVINAETAPLVVHAHYPRRGLRFETVAAGKKHQIWPHGTREFQEILGTEIGKTVAYLLLCCFERGTRRISQIRTWSVNSGFSLCIVFEIGKAGASDADVLR</sequence>
<evidence type="ECO:0000313" key="2">
    <source>
        <dbReference type="EMBL" id="KAJ5135527.1"/>
    </source>
</evidence>
<organism evidence="2 3">
    <name type="scientific">Penicillium bovifimosum</name>
    <dbReference type="NCBI Taxonomy" id="126998"/>
    <lineage>
        <taxon>Eukaryota</taxon>
        <taxon>Fungi</taxon>
        <taxon>Dikarya</taxon>
        <taxon>Ascomycota</taxon>
        <taxon>Pezizomycotina</taxon>
        <taxon>Eurotiomycetes</taxon>
        <taxon>Eurotiomycetidae</taxon>
        <taxon>Eurotiales</taxon>
        <taxon>Aspergillaceae</taxon>
        <taxon>Penicillium</taxon>
    </lineage>
</organism>
<name>A0A9W9L492_9EURO</name>
<accession>A0A9W9L492</accession>
<protein>
    <submittedName>
        <fullName evidence="2">Uncharacterized protein</fullName>
    </submittedName>
</protein>
<comment type="caution">
    <text evidence="2">The sequence shown here is derived from an EMBL/GenBank/DDBJ whole genome shotgun (WGS) entry which is preliminary data.</text>
</comment>
<keyword evidence="3" id="KW-1185">Reference proteome</keyword>
<feature type="compositionally biased region" description="Polar residues" evidence="1">
    <location>
        <begin position="13"/>
        <end position="22"/>
    </location>
</feature>
<dbReference type="AlphaFoldDB" id="A0A9W9L492"/>
<dbReference type="GeneID" id="81404719"/>
<dbReference type="OrthoDB" id="4366145at2759"/>
<gene>
    <name evidence="2" type="ORF">N7515_004805</name>
</gene>
<reference evidence="2" key="2">
    <citation type="journal article" date="2023" name="IMA Fungus">
        <title>Comparative genomic study of the Penicillium genus elucidates a diverse pangenome and 15 lateral gene transfer events.</title>
        <authorList>
            <person name="Petersen C."/>
            <person name="Sorensen T."/>
            <person name="Nielsen M.R."/>
            <person name="Sondergaard T.E."/>
            <person name="Sorensen J.L."/>
            <person name="Fitzpatrick D.A."/>
            <person name="Frisvad J.C."/>
            <person name="Nielsen K.L."/>
        </authorList>
    </citation>
    <scope>NUCLEOTIDE SEQUENCE</scope>
    <source>
        <strain evidence="2">IBT 22155</strain>
    </source>
</reference>
<dbReference type="EMBL" id="JAPQKL010000004">
    <property type="protein sequence ID" value="KAJ5135527.1"/>
    <property type="molecule type" value="Genomic_DNA"/>
</dbReference>
<evidence type="ECO:0000256" key="1">
    <source>
        <dbReference type="SAM" id="MobiDB-lite"/>
    </source>
</evidence>
<dbReference type="RefSeq" id="XP_056522499.1">
    <property type="nucleotide sequence ID" value="XM_056665549.1"/>
</dbReference>